<comment type="caution">
    <text evidence="5">The sequence shown here is derived from an EMBL/GenBank/DDBJ whole genome shotgun (WGS) entry which is preliminary data.</text>
</comment>
<dbReference type="PANTHER" id="PTHR24220">
    <property type="entry name" value="IMPORT ATP-BINDING PROTEIN"/>
    <property type="match status" value="1"/>
</dbReference>
<dbReference type="InterPro" id="IPR017911">
    <property type="entry name" value="MacB-like_ATP-bd"/>
</dbReference>
<evidence type="ECO:0000256" key="1">
    <source>
        <dbReference type="ARBA" id="ARBA00022448"/>
    </source>
</evidence>
<sequence length="257" mass="27287">MGPQADTDAALSLKSVRRLYGRGLGAVTALDDVTISFERGSFTTVMGPSGSGKSTLLHCAAGLDRPDAGQILLDGQAIHALDERKLAAVRRRRVGFIFQAYNLLPALTARQNVTLPVELNGERPDRRLVDEVIAAVGMTERAEHRPAQLSGGQQQRIAIARAMVTRPAVIFADEPTGALDSQSAMDVLQLLREAVDRHGQTIIMVTHDPSAAAYADRAVFLRDGKLAGSLTSPSADRITGWTQQIDAVLGGGSGVAN</sequence>
<dbReference type="PANTHER" id="PTHR24220:SF685">
    <property type="entry name" value="ABC TRANSPORTER RELATED"/>
    <property type="match status" value="1"/>
</dbReference>
<protein>
    <submittedName>
        <fullName evidence="5">ABC transporter ATP-binding protein</fullName>
    </submittedName>
</protein>
<proteinExistence type="predicted"/>
<dbReference type="SUPFAM" id="SSF52540">
    <property type="entry name" value="P-loop containing nucleoside triphosphate hydrolases"/>
    <property type="match status" value="1"/>
</dbReference>
<feature type="domain" description="ABC transporter" evidence="4">
    <location>
        <begin position="11"/>
        <end position="248"/>
    </location>
</feature>
<gene>
    <name evidence="5" type="ORF">ACFOX0_23255</name>
</gene>
<evidence type="ECO:0000256" key="3">
    <source>
        <dbReference type="ARBA" id="ARBA00022840"/>
    </source>
</evidence>
<keyword evidence="2" id="KW-0547">Nucleotide-binding</keyword>
<dbReference type="Gene3D" id="3.40.50.300">
    <property type="entry name" value="P-loop containing nucleotide triphosphate hydrolases"/>
    <property type="match status" value="1"/>
</dbReference>
<dbReference type="EMBL" id="JBHSBN010000018">
    <property type="protein sequence ID" value="MFC4108836.1"/>
    <property type="molecule type" value="Genomic_DNA"/>
</dbReference>
<evidence type="ECO:0000313" key="6">
    <source>
        <dbReference type="Proteomes" id="UP001595868"/>
    </source>
</evidence>
<organism evidence="5 6">
    <name type="scientific">Micromonospora zhanjiangensis</name>
    <dbReference type="NCBI Taxonomy" id="1522057"/>
    <lineage>
        <taxon>Bacteria</taxon>
        <taxon>Bacillati</taxon>
        <taxon>Actinomycetota</taxon>
        <taxon>Actinomycetes</taxon>
        <taxon>Micromonosporales</taxon>
        <taxon>Micromonosporaceae</taxon>
        <taxon>Micromonospora</taxon>
    </lineage>
</organism>
<dbReference type="Proteomes" id="UP001595868">
    <property type="component" value="Unassembled WGS sequence"/>
</dbReference>
<keyword evidence="1" id="KW-0813">Transport</keyword>
<name>A0ABV8KT70_9ACTN</name>
<accession>A0ABV8KT70</accession>
<dbReference type="InterPro" id="IPR027417">
    <property type="entry name" value="P-loop_NTPase"/>
</dbReference>
<evidence type="ECO:0000259" key="4">
    <source>
        <dbReference type="PROSITE" id="PS50893"/>
    </source>
</evidence>
<dbReference type="PROSITE" id="PS00211">
    <property type="entry name" value="ABC_TRANSPORTER_1"/>
    <property type="match status" value="1"/>
</dbReference>
<dbReference type="InterPro" id="IPR017871">
    <property type="entry name" value="ABC_transporter-like_CS"/>
</dbReference>
<dbReference type="PROSITE" id="PS50893">
    <property type="entry name" value="ABC_TRANSPORTER_2"/>
    <property type="match status" value="1"/>
</dbReference>
<keyword evidence="6" id="KW-1185">Reference proteome</keyword>
<evidence type="ECO:0000313" key="5">
    <source>
        <dbReference type="EMBL" id="MFC4108836.1"/>
    </source>
</evidence>
<reference evidence="6" key="1">
    <citation type="journal article" date="2019" name="Int. J. Syst. Evol. Microbiol.">
        <title>The Global Catalogue of Microorganisms (GCM) 10K type strain sequencing project: providing services to taxonomists for standard genome sequencing and annotation.</title>
        <authorList>
            <consortium name="The Broad Institute Genomics Platform"/>
            <consortium name="The Broad Institute Genome Sequencing Center for Infectious Disease"/>
            <person name="Wu L."/>
            <person name="Ma J."/>
        </authorList>
    </citation>
    <scope>NUCLEOTIDE SEQUENCE [LARGE SCALE GENOMIC DNA]</scope>
    <source>
        <strain evidence="6">2902at01</strain>
    </source>
</reference>
<dbReference type="GO" id="GO:0005524">
    <property type="term" value="F:ATP binding"/>
    <property type="evidence" value="ECO:0007669"/>
    <property type="project" value="UniProtKB-KW"/>
</dbReference>
<dbReference type="InterPro" id="IPR003593">
    <property type="entry name" value="AAA+_ATPase"/>
</dbReference>
<dbReference type="SMART" id="SM00382">
    <property type="entry name" value="AAA"/>
    <property type="match status" value="1"/>
</dbReference>
<dbReference type="RefSeq" id="WP_377549584.1">
    <property type="nucleotide sequence ID" value="NZ_JBHSBN010000018.1"/>
</dbReference>
<dbReference type="CDD" id="cd03255">
    <property type="entry name" value="ABC_MJ0796_LolCDE_FtsE"/>
    <property type="match status" value="1"/>
</dbReference>
<dbReference type="InterPro" id="IPR003439">
    <property type="entry name" value="ABC_transporter-like_ATP-bd"/>
</dbReference>
<keyword evidence="3 5" id="KW-0067">ATP-binding</keyword>
<evidence type="ECO:0000256" key="2">
    <source>
        <dbReference type="ARBA" id="ARBA00022741"/>
    </source>
</evidence>
<dbReference type="Pfam" id="PF00005">
    <property type="entry name" value="ABC_tran"/>
    <property type="match status" value="1"/>
</dbReference>
<dbReference type="InterPro" id="IPR015854">
    <property type="entry name" value="ABC_transpr_LolD-like"/>
</dbReference>